<feature type="compositionally biased region" description="Polar residues" evidence="1">
    <location>
        <begin position="145"/>
        <end position="160"/>
    </location>
</feature>
<reference evidence="2 3" key="1">
    <citation type="journal article" date="2005" name="Nature">
        <title>Genomic sequence of the pathogenic and allergenic filamentous fungus Aspergillus fumigatus.</title>
        <authorList>
            <person name="Nierman W.C."/>
            <person name="Pain A."/>
            <person name="Anderson M.J."/>
            <person name="Wortman J.R."/>
            <person name="Kim H.S."/>
            <person name="Arroyo J."/>
            <person name="Berriman M."/>
            <person name="Abe K."/>
            <person name="Archer D.B."/>
            <person name="Bermejo C."/>
            <person name="Bennett J."/>
            <person name="Bowyer P."/>
            <person name="Chen D."/>
            <person name="Collins M."/>
            <person name="Coulsen R."/>
            <person name="Davies R."/>
            <person name="Dyer P.S."/>
            <person name="Farman M."/>
            <person name="Fedorova N."/>
            <person name="Fedorova N."/>
            <person name="Feldblyum T.V."/>
            <person name="Fischer R."/>
            <person name="Fosker N."/>
            <person name="Fraser A."/>
            <person name="Garcia J.L."/>
            <person name="Garcia M.J."/>
            <person name="Goble A."/>
            <person name="Goldman G.H."/>
            <person name="Gomi K."/>
            <person name="Griffith-Jones S."/>
            <person name="Gwilliam R."/>
            <person name="Haas B."/>
            <person name="Haas H."/>
            <person name="Harris D."/>
            <person name="Horiuchi H."/>
            <person name="Huang J."/>
            <person name="Humphray S."/>
            <person name="Jimenez J."/>
            <person name="Keller N."/>
            <person name="Khouri H."/>
            <person name="Kitamoto K."/>
            <person name="Kobayashi T."/>
            <person name="Konzack S."/>
            <person name="Kulkarni R."/>
            <person name="Kumagai T."/>
            <person name="Lafon A."/>
            <person name="Latge J.P."/>
            <person name="Li W."/>
            <person name="Lord A."/>
            <person name="Lu C."/>
            <person name="Majoros W.H."/>
            <person name="May G.S."/>
            <person name="Miller B.L."/>
            <person name="Mohamoud Y."/>
            <person name="Molina M."/>
            <person name="Monod M."/>
            <person name="Mouyna I."/>
            <person name="Mulligan S."/>
            <person name="Murphy L."/>
            <person name="O'Neil S."/>
            <person name="Paulsen I."/>
            <person name="Penalva M.A."/>
            <person name="Pertea M."/>
            <person name="Price C."/>
            <person name="Pritchard B.L."/>
            <person name="Quail M.A."/>
            <person name="Rabbinowitsch E."/>
            <person name="Rawlins N."/>
            <person name="Rajandream M.A."/>
            <person name="Reichard U."/>
            <person name="Renauld H."/>
            <person name="Robson G.D."/>
            <person name="Rodriguez de Cordoba S."/>
            <person name="Rodriguez-Pena J.M."/>
            <person name="Ronning C.M."/>
            <person name="Rutter S."/>
            <person name="Salzberg S.L."/>
            <person name="Sanchez M."/>
            <person name="Sanchez-Ferrero J.C."/>
            <person name="Saunders D."/>
            <person name="Seeger K."/>
            <person name="Squares R."/>
            <person name="Squares S."/>
            <person name="Takeuchi M."/>
            <person name="Tekaia F."/>
            <person name="Turner G."/>
            <person name="Vazquez de Aldana C.R."/>
            <person name="Weidman J."/>
            <person name="White O."/>
            <person name="Woodward J."/>
            <person name="Yu J.H."/>
            <person name="Fraser C."/>
            <person name="Galagan J.E."/>
            <person name="Asai K."/>
            <person name="Machida M."/>
            <person name="Hall N."/>
            <person name="Barrell B."/>
            <person name="Denning D.W."/>
        </authorList>
    </citation>
    <scope>NUCLEOTIDE SEQUENCE [LARGE SCALE GENOMIC DNA]</scope>
    <source>
        <strain evidence="2 3">Af293</strain>
    </source>
</reference>
<organism evidence="2 3">
    <name type="scientific">Aspergillus fumigatus (strain ATCC MYA-4609 / CBS 101355 / FGSC A1100 / Af293)</name>
    <name type="common">Neosartorya fumigata</name>
    <dbReference type="NCBI Taxonomy" id="330879"/>
    <lineage>
        <taxon>Eukaryota</taxon>
        <taxon>Fungi</taxon>
        <taxon>Dikarya</taxon>
        <taxon>Ascomycota</taxon>
        <taxon>Pezizomycotina</taxon>
        <taxon>Eurotiomycetes</taxon>
        <taxon>Eurotiomycetidae</taxon>
        <taxon>Eurotiales</taxon>
        <taxon>Aspergillaceae</taxon>
        <taxon>Aspergillus</taxon>
        <taxon>Aspergillus subgen. Fumigati</taxon>
    </lineage>
</organism>
<dbReference type="Proteomes" id="UP000002530">
    <property type="component" value="Unassembled WGS sequence"/>
</dbReference>
<evidence type="ECO:0000313" key="2">
    <source>
        <dbReference type="EMBL" id="EAL87746.1"/>
    </source>
</evidence>
<dbReference type="AlphaFoldDB" id="Q4WL36"/>
<dbReference type="KEGG" id="afm:AFUA_1G00320"/>
<dbReference type="VEuPathDB" id="FungiDB:Afu1g00320"/>
<sequence>MAPNRRGDTIENPIPIDYEHPGTVGRETSSEKTGFPIMAEGREGPSHGLPLNDFVEDDQVTVDTEVATPPPTLTEDMVGGALHHQPPDIERDQEPEATDLGFPPESTIATTDGEHMYRQSAIDVSQDTDPVHPVGPIPPNKVPESASTPRRPVTSNYSGCNASDSSATMAFLKYNFEFQTLGRERGLPQNLSLLSTMGLVKILGLSPGTQKE</sequence>
<dbReference type="EMBL" id="AAHF01000007">
    <property type="protein sequence ID" value="EAL87746.1"/>
    <property type="molecule type" value="Genomic_DNA"/>
</dbReference>
<feature type="region of interest" description="Disordered" evidence="1">
    <location>
        <begin position="126"/>
        <end position="160"/>
    </location>
</feature>
<dbReference type="OrthoDB" id="4508244at2759"/>
<evidence type="ECO:0000256" key="1">
    <source>
        <dbReference type="SAM" id="MobiDB-lite"/>
    </source>
</evidence>
<accession>Q4WL36</accession>
<keyword evidence="3" id="KW-1185">Reference proteome</keyword>
<name>Q4WL36_ASPFU</name>
<protein>
    <submittedName>
        <fullName evidence="2">Uncharacterized protein</fullName>
    </submittedName>
</protein>
<dbReference type="InParanoid" id="Q4WL36"/>
<dbReference type="GeneID" id="3507394"/>
<evidence type="ECO:0000313" key="3">
    <source>
        <dbReference type="Proteomes" id="UP000002530"/>
    </source>
</evidence>
<proteinExistence type="predicted"/>
<dbReference type="RefSeq" id="XP_749784.1">
    <property type="nucleotide sequence ID" value="XM_744691.1"/>
</dbReference>
<feature type="compositionally biased region" description="Basic and acidic residues" evidence="1">
    <location>
        <begin position="85"/>
        <end position="94"/>
    </location>
</feature>
<dbReference type="HOGENOM" id="CLU_1299452_0_0_1"/>
<feature type="region of interest" description="Disordered" evidence="1">
    <location>
        <begin position="1"/>
        <end position="53"/>
    </location>
</feature>
<comment type="caution">
    <text evidence="2">The sequence shown here is derived from an EMBL/GenBank/DDBJ whole genome shotgun (WGS) entry which is preliminary data.</text>
</comment>
<feature type="region of interest" description="Disordered" evidence="1">
    <location>
        <begin position="66"/>
        <end position="109"/>
    </location>
</feature>
<gene>
    <name evidence="2" type="ORF">AFUA_1G00320</name>
</gene>